<reference evidence="1 2" key="1">
    <citation type="submission" date="2020-01" db="EMBL/GenBank/DDBJ databases">
        <title>Draft genome sequence of Aspergillus lentulus IFM 60648.</title>
        <authorList>
            <person name="Takahashi H."/>
            <person name="Yaguchi T."/>
        </authorList>
    </citation>
    <scope>NUCLEOTIDE SEQUENCE [LARGE SCALE GENOMIC DNA]</scope>
    <source>
        <strain evidence="1 2">IFM 60648</strain>
    </source>
</reference>
<evidence type="ECO:0000313" key="2">
    <source>
        <dbReference type="Proteomes" id="UP000465220"/>
    </source>
</evidence>
<dbReference type="EMBL" id="BLKI01000206">
    <property type="protein sequence ID" value="GFF94972.1"/>
    <property type="molecule type" value="Genomic_DNA"/>
</dbReference>
<name>A0ABQ1B707_ASPLE</name>
<keyword evidence="2" id="KW-1185">Reference proteome</keyword>
<protein>
    <submittedName>
        <fullName evidence="1">Uncharacterized protein</fullName>
    </submittedName>
</protein>
<proteinExistence type="predicted"/>
<gene>
    <name evidence="1" type="ORF">IFM60648_10522</name>
</gene>
<comment type="caution">
    <text evidence="1">The sequence shown here is derived from an EMBL/GenBank/DDBJ whole genome shotgun (WGS) entry which is preliminary data.</text>
</comment>
<evidence type="ECO:0000313" key="1">
    <source>
        <dbReference type="EMBL" id="GFF94972.1"/>
    </source>
</evidence>
<accession>A0ABQ1B707</accession>
<organism evidence="1 2">
    <name type="scientific">Aspergillus lentulus</name>
    <dbReference type="NCBI Taxonomy" id="293939"/>
    <lineage>
        <taxon>Eukaryota</taxon>
        <taxon>Fungi</taxon>
        <taxon>Dikarya</taxon>
        <taxon>Ascomycota</taxon>
        <taxon>Pezizomycotina</taxon>
        <taxon>Eurotiomycetes</taxon>
        <taxon>Eurotiomycetidae</taxon>
        <taxon>Eurotiales</taxon>
        <taxon>Aspergillaceae</taxon>
        <taxon>Aspergillus</taxon>
        <taxon>Aspergillus subgen. Fumigati</taxon>
    </lineage>
</organism>
<feature type="non-terminal residue" evidence="1">
    <location>
        <position position="1"/>
    </location>
</feature>
<dbReference type="Proteomes" id="UP000465220">
    <property type="component" value="Unassembled WGS sequence"/>
</dbReference>
<sequence>QRYPQAYANIRSAATWYGLRTLPCPDQIVRYNPAREGPDKWSSMHHDGWKSWITSSVWAPYAGMMKDSDCEADEWPPFNIWGSRNKGSAGIIIRYLPGGQNGGVANAAGSKIRVERDYTVWVQEHLTSTVTSIVMDWKSIPVVAGDPDLVTANDCWPRTLSPDAEPGFALQADDGYYWRKGIPFNFPFRYTTTPAASVTAGKTKPVKRSVERALEVLMFDDETARYVIDDGNSTRPANSSEVAEHLGIEECEDPECTKEKEHLRRHAAKHRRRLNYVREHREEMQSMIVAGIDSPMDFETAGIPVSEVLTHHAKPTLYATTSIATAMPMRPGISVQTPVPQETGL</sequence>